<protein>
    <submittedName>
        <fullName evidence="1">Uncharacterized protein</fullName>
    </submittedName>
</protein>
<sequence length="498" mass="56529">MITTLFNSESSYVVVTRKYLSRLVLPYEVLLDSQCYLINDVTIINANGALSFVQSGHFTDDLVLLEIVKATQKKAYSLSGLKKIWFATNDARDIFLDRSYANFDVGKLNCDVVALDQKDICSEVIIIAKPTKVSNKSDFVTEDGILALVYEKLITEPYSIVSLKNDFLRENKVNNVMDYLFGSQSLSVLEFEVQRAFSQQCLDNSLDYGWDAYNVLNSLNEQLSKSVKNDHQFEVWFQKVQALITGNSPLDIPLDDNGSHVLRAIILVLLNPELDNLVAIKAQLDKNIGEEVFKVAKSFVLLRSGYSLFEFHQRELLGDNRIFLQDLNAALHNKDFSIFTETGDRRAPVESSIESEAQQYEVAILSDEPRFLLSNIEYLSKSEDKLEGFNTYLIDGLIPNAGFNAELLETQDSDFTQLFYWLIDRRADNGKYKGKIGIDLLQIQSNLPLDYRFEVDASGVFLRLPPNIHNEIQLKQILTLVKDQLSIVKAINARKSSF</sequence>
<dbReference type="EMBL" id="SEZK01000001">
    <property type="protein sequence ID" value="RYU54863.1"/>
    <property type="molecule type" value="Genomic_DNA"/>
</dbReference>
<gene>
    <name evidence="1" type="ORF">ERW57_01050</name>
</gene>
<comment type="caution">
    <text evidence="1">The sequence shown here is derived from an EMBL/GenBank/DDBJ whole genome shotgun (WGS) entry which is preliminary data.</text>
</comment>
<evidence type="ECO:0000313" key="2">
    <source>
        <dbReference type="Proteomes" id="UP000294063"/>
    </source>
</evidence>
<organism evidence="1 2">
    <name type="scientific">Aliivibrio finisterrensis</name>
    <dbReference type="NCBI Taxonomy" id="511998"/>
    <lineage>
        <taxon>Bacteria</taxon>
        <taxon>Pseudomonadati</taxon>
        <taxon>Pseudomonadota</taxon>
        <taxon>Gammaproteobacteria</taxon>
        <taxon>Vibrionales</taxon>
        <taxon>Vibrionaceae</taxon>
        <taxon>Aliivibrio</taxon>
    </lineage>
</organism>
<name>A0A4Q5KY79_9GAMM</name>
<proteinExistence type="predicted"/>
<accession>A0A4Q5KY79</accession>
<reference evidence="1 2" key="1">
    <citation type="submission" date="2019-02" db="EMBL/GenBank/DDBJ databases">
        <title>Genome sequences of Aliivibrio finisterrensis strains from farmed Atlantic salmon.</title>
        <authorList>
            <person name="Bowman J.P."/>
        </authorList>
    </citation>
    <scope>NUCLEOTIDE SEQUENCE [LARGE SCALE GENOMIC DNA]</scope>
    <source>
        <strain evidence="1 2">A46</strain>
    </source>
</reference>
<evidence type="ECO:0000313" key="1">
    <source>
        <dbReference type="EMBL" id="RYU54863.1"/>
    </source>
</evidence>
<dbReference type="Proteomes" id="UP000294063">
    <property type="component" value="Unassembled WGS sequence"/>
</dbReference>
<dbReference type="AlphaFoldDB" id="A0A4Q5KY79"/>
<dbReference type="RefSeq" id="WP_130046732.1">
    <property type="nucleotide sequence ID" value="NZ_SEZK01000001.1"/>
</dbReference>